<dbReference type="Pfam" id="PF00892">
    <property type="entry name" value="EamA"/>
    <property type="match status" value="2"/>
</dbReference>
<keyword evidence="3 6" id="KW-0812">Transmembrane</keyword>
<proteinExistence type="predicted"/>
<dbReference type="Proteomes" id="UP001595711">
    <property type="component" value="Unassembled WGS sequence"/>
</dbReference>
<accession>A0ABV7VDV8</accession>
<dbReference type="InterPro" id="IPR037185">
    <property type="entry name" value="EmrE-like"/>
</dbReference>
<dbReference type="RefSeq" id="WP_379722713.1">
    <property type="nucleotide sequence ID" value="NZ_JBHRYJ010000001.1"/>
</dbReference>
<dbReference type="EMBL" id="JBHRYJ010000001">
    <property type="protein sequence ID" value="MFC3674991.1"/>
    <property type="molecule type" value="Genomic_DNA"/>
</dbReference>
<protein>
    <submittedName>
        <fullName evidence="8">EamA family transporter</fullName>
    </submittedName>
</protein>
<comment type="caution">
    <text evidence="8">The sequence shown here is derived from an EMBL/GenBank/DDBJ whole genome shotgun (WGS) entry which is preliminary data.</text>
</comment>
<dbReference type="SUPFAM" id="SSF103481">
    <property type="entry name" value="Multidrug resistance efflux transporter EmrE"/>
    <property type="match status" value="2"/>
</dbReference>
<evidence type="ECO:0000256" key="2">
    <source>
        <dbReference type="ARBA" id="ARBA00022475"/>
    </source>
</evidence>
<sequence>MARQSKVYTGIGFALGSAALFGVSTPMAKLLLGGISPWLMAGLLYLGAGFGLAMVRLLSRWRGKPAAEAPLKAVDLGWLAIIVLFGGVAGPLLLMLGLVGTPASTAALLLNLEGLATLAIAWLVYRENVDLRVGIGAAAILLGAIILSWQTGVGQAGYGALAIASACLFWGIDNNLTRKLSASDPEQIAMIKGLVAGAVNLLIGLLWRQDALPTIGPLLVAMIVGFLGYGVSLVLFIHALRHLGSARTGAYFSTAPFIGAVVAVTIFRDAVSLQLGLAGLLMAIGLYLHLAERHEHEHHHDAMLHEHAHVHDAHHQHVHESGDPAGEPHVHVHRHFATVHRHPHYPDIHHRHGHGSG</sequence>
<feature type="domain" description="EamA" evidence="7">
    <location>
        <begin position="9"/>
        <end position="148"/>
    </location>
</feature>
<evidence type="ECO:0000256" key="1">
    <source>
        <dbReference type="ARBA" id="ARBA00004651"/>
    </source>
</evidence>
<feature type="transmembrane region" description="Helical" evidence="6">
    <location>
        <begin position="7"/>
        <end position="23"/>
    </location>
</feature>
<evidence type="ECO:0000256" key="6">
    <source>
        <dbReference type="SAM" id="Phobius"/>
    </source>
</evidence>
<keyword evidence="9" id="KW-1185">Reference proteome</keyword>
<feature type="transmembrane region" description="Helical" evidence="6">
    <location>
        <begin position="219"/>
        <end position="237"/>
    </location>
</feature>
<keyword evidence="2" id="KW-1003">Cell membrane</keyword>
<evidence type="ECO:0000259" key="7">
    <source>
        <dbReference type="Pfam" id="PF00892"/>
    </source>
</evidence>
<evidence type="ECO:0000256" key="3">
    <source>
        <dbReference type="ARBA" id="ARBA00022692"/>
    </source>
</evidence>
<keyword evidence="4 6" id="KW-1133">Transmembrane helix</keyword>
<name>A0ABV7VDV8_9PROT</name>
<feature type="transmembrane region" description="Helical" evidence="6">
    <location>
        <begin position="76"/>
        <end position="99"/>
    </location>
</feature>
<evidence type="ECO:0000313" key="9">
    <source>
        <dbReference type="Proteomes" id="UP001595711"/>
    </source>
</evidence>
<dbReference type="InterPro" id="IPR000620">
    <property type="entry name" value="EamA_dom"/>
</dbReference>
<gene>
    <name evidence="8" type="ORF">ACFOOQ_05500</name>
</gene>
<evidence type="ECO:0000313" key="8">
    <source>
        <dbReference type="EMBL" id="MFC3674991.1"/>
    </source>
</evidence>
<feature type="transmembrane region" description="Helical" evidence="6">
    <location>
        <begin position="35"/>
        <end position="55"/>
    </location>
</feature>
<evidence type="ECO:0000256" key="5">
    <source>
        <dbReference type="ARBA" id="ARBA00023136"/>
    </source>
</evidence>
<comment type="subcellular location">
    <subcellularLocation>
        <location evidence="1">Cell membrane</location>
        <topology evidence="1">Multi-pass membrane protein</topology>
    </subcellularLocation>
</comment>
<feature type="transmembrane region" description="Helical" evidence="6">
    <location>
        <begin position="273"/>
        <end position="290"/>
    </location>
</feature>
<feature type="domain" description="EamA" evidence="7">
    <location>
        <begin position="158"/>
        <end position="288"/>
    </location>
</feature>
<feature type="transmembrane region" description="Helical" evidence="6">
    <location>
        <begin position="249"/>
        <end position="267"/>
    </location>
</feature>
<evidence type="ECO:0000256" key="4">
    <source>
        <dbReference type="ARBA" id="ARBA00022989"/>
    </source>
</evidence>
<feature type="transmembrane region" description="Helical" evidence="6">
    <location>
        <begin position="105"/>
        <end position="124"/>
    </location>
</feature>
<feature type="transmembrane region" description="Helical" evidence="6">
    <location>
        <begin position="188"/>
        <end position="207"/>
    </location>
</feature>
<reference evidence="9" key="1">
    <citation type="journal article" date="2019" name="Int. J. Syst. Evol. Microbiol.">
        <title>The Global Catalogue of Microorganisms (GCM) 10K type strain sequencing project: providing services to taxonomists for standard genome sequencing and annotation.</title>
        <authorList>
            <consortium name="The Broad Institute Genomics Platform"/>
            <consortium name="The Broad Institute Genome Sequencing Center for Infectious Disease"/>
            <person name="Wu L."/>
            <person name="Ma J."/>
        </authorList>
    </citation>
    <scope>NUCLEOTIDE SEQUENCE [LARGE SCALE GENOMIC DNA]</scope>
    <source>
        <strain evidence="9">KCTC 42182</strain>
    </source>
</reference>
<dbReference type="PANTHER" id="PTHR42920">
    <property type="entry name" value="OS03G0707200 PROTEIN-RELATED"/>
    <property type="match status" value="1"/>
</dbReference>
<dbReference type="PANTHER" id="PTHR42920:SF11">
    <property type="entry name" value="INNER MEMBRANE PROTEIN YTFF"/>
    <property type="match status" value="1"/>
</dbReference>
<organism evidence="8 9">
    <name type="scientific">Ferrovibrio xuzhouensis</name>
    <dbReference type="NCBI Taxonomy" id="1576914"/>
    <lineage>
        <taxon>Bacteria</taxon>
        <taxon>Pseudomonadati</taxon>
        <taxon>Pseudomonadota</taxon>
        <taxon>Alphaproteobacteria</taxon>
        <taxon>Rhodospirillales</taxon>
        <taxon>Rhodospirillaceae</taxon>
        <taxon>Ferrovibrio</taxon>
    </lineage>
</organism>
<keyword evidence="5 6" id="KW-0472">Membrane</keyword>
<feature type="transmembrane region" description="Helical" evidence="6">
    <location>
        <begin position="131"/>
        <end position="150"/>
    </location>
</feature>
<feature type="transmembrane region" description="Helical" evidence="6">
    <location>
        <begin position="156"/>
        <end position="176"/>
    </location>
</feature>
<dbReference type="InterPro" id="IPR051258">
    <property type="entry name" value="Diverse_Substrate_Transporter"/>
</dbReference>